<dbReference type="SMART" id="SM00382">
    <property type="entry name" value="AAA"/>
    <property type="match status" value="3"/>
</dbReference>
<dbReference type="SMART" id="SM00240">
    <property type="entry name" value="FHA"/>
    <property type="match status" value="1"/>
</dbReference>
<comment type="caution">
    <text evidence="8">The sequence shown here is derived from an EMBL/GenBank/DDBJ whole genome shotgun (WGS) entry which is preliminary data.</text>
</comment>
<dbReference type="InterPro" id="IPR008984">
    <property type="entry name" value="SMAD_FHA_dom_sf"/>
</dbReference>
<proteinExistence type="predicted"/>
<dbReference type="Gene3D" id="3.40.50.300">
    <property type="entry name" value="P-loop containing nucleotide triphosphate hydrolases"/>
    <property type="match status" value="4"/>
</dbReference>
<dbReference type="InterPro" id="IPR027417">
    <property type="entry name" value="P-loop_NTPase"/>
</dbReference>
<dbReference type="InterPro" id="IPR003593">
    <property type="entry name" value="AAA+_ATPase"/>
</dbReference>
<reference evidence="8 9" key="1">
    <citation type="submission" date="2020-08" db="EMBL/GenBank/DDBJ databases">
        <title>Sequencing the genomes of 1000 actinobacteria strains.</title>
        <authorList>
            <person name="Klenk H.-P."/>
        </authorList>
    </citation>
    <scope>NUCLEOTIDE SEQUENCE [LARGE SCALE GENOMIC DNA]</scope>
    <source>
        <strain evidence="8 9">DSM 45084</strain>
    </source>
</reference>
<dbReference type="SUPFAM" id="SSF49879">
    <property type="entry name" value="SMAD/FHA domain"/>
    <property type="match status" value="1"/>
</dbReference>
<dbReference type="PROSITE" id="PS50006">
    <property type="entry name" value="FHA_DOMAIN"/>
    <property type="match status" value="1"/>
</dbReference>
<dbReference type="InterPro" id="IPR050206">
    <property type="entry name" value="FtsK/SpoIIIE/SftA"/>
</dbReference>
<dbReference type="RefSeq" id="WP_184668816.1">
    <property type="nucleotide sequence ID" value="NZ_BAABAI010000045.1"/>
</dbReference>
<feature type="domain" description="FHA" evidence="6">
    <location>
        <begin position="106"/>
        <end position="162"/>
    </location>
</feature>
<dbReference type="PANTHER" id="PTHR22683:SF1">
    <property type="entry name" value="TYPE VII SECRETION SYSTEM PROTEIN ESSC"/>
    <property type="match status" value="1"/>
</dbReference>
<dbReference type="Gene3D" id="2.60.200.20">
    <property type="match status" value="1"/>
</dbReference>
<evidence type="ECO:0000313" key="8">
    <source>
        <dbReference type="EMBL" id="MBB4965323.1"/>
    </source>
</evidence>
<evidence type="ECO:0000256" key="2">
    <source>
        <dbReference type="ARBA" id="ARBA00022741"/>
    </source>
</evidence>
<dbReference type="InterPro" id="IPR002543">
    <property type="entry name" value="FtsK_dom"/>
</dbReference>
<protein>
    <submittedName>
        <fullName evidence="8">S-DNA-T family DNA segregation ATPase FtsK/SpoIIIE</fullName>
    </submittedName>
</protein>
<evidence type="ECO:0000259" key="6">
    <source>
        <dbReference type="PROSITE" id="PS50006"/>
    </source>
</evidence>
<evidence type="ECO:0000256" key="3">
    <source>
        <dbReference type="ARBA" id="ARBA00022840"/>
    </source>
</evidence>
<dbReference type="GO" id="GO:0005524">
    <property type="term" value="F:ATP binding"/>
    <property type="evidence" value="ECO:0007669"/>
    <property type="project" value="UniProtKB-UniRule"/>
</dbReference>
<feature type="domain" description="FtsK" evidence="7">
    <location>
        <begin position="608"/>
        <end position="807"/>
    </location>
</feature>
<organism evidence="8 9">
    <name type="scientific">Saccharothrix violaceirubra</name>
    <dbReference type="NCBI Taxonomy" id="413306"/>
    <lineage>
        <taxon>Bacteria</taxon>
        <taxon>Bacillati</taxon>
        <taxon>Actinomycetota</taxon>
        <taxon>Actinomycetes</taxon>
        <taxon>Pseudonocardiales</taxon>
        <taxon>Pseudonocardiaceae</taxon>
        <taxon>Saccharothrix</taxon>
    </lineage>
</organism>
<feature type="domain" description="FtsK" evidence="7">
    <location>
        <begin position="943"/>
        <end position="1129"/>
    </location>
</feature>
<keyword evidence="3 4" id="KW-0067">ATP-binding</keyword>
<accession>A0A7W7T2G4</accession>
<keyword evidence="2 4" id="KW-0547">Nucleotide-binding</keyword>
<dbReference type="Pfam" id="PF00498">
    <property type="entry name" value="FHA"/>
    <property type="match status" value="1"/>
</dbReference>
<dbReference type="CDD" id="cd00060">
    <property type="entry name" value="FHA"/>
    <property type="match status" value="1"/>
</dbReference>
<gene>
    <name evidence="8" type="ORF">F4559_002682</name>
</gene>
<keyword evidence="1" id="KW-0597">Phosphoprotein</keyword>
<feature type="region of interest" description="Disordered" evidence="5">
    <location>
        <begin position="1157"/>
        <end position="1176"/>
    </location>
</feature>
<dbReference type="CDD" id="cd01127">
    <property type="entry name" value="TrwB_TraG_TraD_VirD4"/>
    <property type="match status" value="1"/>
</dbReference>
<sequence>MSVVLRFSVRADRAGDGSDVELAAAPGTAVGELLDRLDARGRPCYVGSTRLDPTARLAEVPLVPGAVLTVGAPGPVARAVPDDAAGDAVVVLTATAGPDSGLVVPLAPGRHVVARASGAAVPLRDTDVSRGGHARLDVSSAGLITVTDLGSTNGTYVNGVRVTTPVVLAPRAVLQVGSDELAWAPASASARRRIAPDRRVEFDRVFTATPEIPELVLTLPTPRTTDDGTTSTAWIGLLAGAASVAFAIGTGRAWPLVFGLIGLLGYLAIRENEQKRRKKAESTQDRERRAAVAELATHLDAEARARAALAPGPAEIADAATGASPHLWPRRADLPHGLELRLGHADLPASVRLSGTPWPDFPAAVLRAAPVTVDLRATGVLGVVGPHRDGCLRWLLVQLAVLRGPDDLRLVVITADDGHGLAWTRWLPHVDGGDAGVPCLIGNTPDTRAARIAELRGLIAHRRADRVPAGAEVVVVLDGASTLRELPGLADVLRTGPAVGVRVVCVDRHAVNECAAVLDTGDVARLLGVGDPLPLTPDVLDPATADRLARALAPMRDRLARASSREAVPAHARFLDLVGIGMPTADDVLRGWVGRGPRTAVPLGADESGVVSVDLARQGPHTMLGGATGAGKSILLQTLVTSLLLANRPDELNLLLVDFKGGSAFLPFEHCPHVVALVRSTGETAADVFDEAAAARVLTSIRAEVGRRESLLARYDGEIDRYWARRAADPGLPPLPRLVMVFDEFARVLESSPDFLRELVNVAAKGRSLGMHLVLATQSLQGKLSPELKNNVSLRISLRQNEPSDSVEVLDVPDAATLPGSLRGRGLIVCTTAESRLPHTFQTGYLGDPPPDGGTPDAVVRVLGWTEVGTPRPAVARPADNRATDQALVLSAIEEAGRRLDLPAPFRPLWPALPADLGADDLDGPVPATAVPFGLLDDPAAQARPTDFLDLAGTDRLLVAGGPQSGRTTFARAFVAALATRFGPDQAHVYVVERHPSGLTDLGDLPHCGGVFGPGDPERLRRLITWLAAETGRRATAGRRGPHVVVVIDGWELLEDHSDPAYTPTSLVTTLHDVVAKGAPLGVHVVAIGGLDMLNHRLPALYSRRLLLPFPKEETRRAHLTATTASPPAVPGRAVDAATGRHVQFCRPPAVVVPRTAESGAPRRFPPLPTRVDAAVPADRPSPTWIPLGVGGPDAAPLGVDLFGGTRGVLLVSGPEGSGRSTTAASVARSLSAVGVPVLALASPRSPLGGTRDPGVHVLTGAGLPDTELRAAAADLGPRYAVVVDDADQMSVVPTQEGFTDAPTLLDDLANPAVRGDRVLVLTADAAPLATGFPGPRARLVLGALTTGVRLVLCPTDRATALAHNLHLEPDQYLDGPPGRGYLATARTAVPIQVAIA</sequence>
<evidence type="ECO:0000256" key="5">
    <source>
        <dbReference type="SAM" id="MobiDB-lite"/>
    </source>
</evidence>
<dbReference type="Proteomes" id="UP000542674">
    <property type="component" value="Unassembled WGS sequence"/>
</dbReference>
<evidence type="ECO:0000313" key="9">
    <source>
        <dbReference type="Proteomes" id="UP000542674"/>
    </source>
</evidence>
<dbReference type="GO" id="GO:0003677">
    <property type="term" value="F:DNA binding"/>
    <property type="evidence" value="ECO:0007669"/>
    <property type="project" value="InterPro"/>
</dbReference>
<dbReference type="SUPFAM" id="SSF52540">
    <property type="entry name" value="P-loop containing nucleoside triphosphate hydrolases"/>
    <property type="match status" value="3"/>
</dbReference>
<feature type="binding site" evidence="4">
    <location>
        <begin position="626"/>
        <end position="633"/>
    </location>
    <ligand>
        <name>ATP</name>
        <dbReference type="ChEBI" id="CHEBI:30616"/>
    </ligand>
</feature>
<dbReference type="InterPro" id="IPR000253">
    <property type="entry name" value="FHA_dom"/>
</dbReference>
<dbReference type="PROSITE" id="PS50901">
    <property type="entry name" value="FTSK"/>
    <property type="match status" value="2"/>
</dbReference>
<dbReference type="Pfam" id="PF01580">
    <property type="entry name" value="FtsK_SpoIIIE"/>
    <property type="match status" value="2"/>
</dbReference>
<feature type="binding site" evidence="4">
    <location>
        <begin position="961"/>
        <end position="968"/>
    </location>
    <ligand>
        <name>ATP</name>
        <dbReference type="ChEBI" id="CHEBI:30616"/>
    </ligand>
</feature>
<keyword evidence="9" id="KW-1185">Reference proteome</keyword>
<evidence type="ECO:0000256" key="1">
    <source>
        <dbReference type="ARBA" id="ARBA00022553"/>
    </source>
</evidence>
<dbReference type="EMBL" id="JACHJS010000001">
    <property type="protein sequence ID" value="MBB4965323.1"/>
    <property type="molecule type" value="Genomic_DNA"/>
</dbReference>
<dbReference type="PANTHER" id="PTHR22683">
    <property type="entry name" value="SPORULATION PROTEIN RELATED"/>
    <property type="match status" value="1"/>
</dbReference>
<evidence type="ECO:0000256" key="4">
    <source>
        <dbReference type="PROSITE-ProRule" id="PRU00289"/>
    </source>
</evidence>
<evidence type="ECO:0000259" key="7">
    <source>
        <dbReference type="PROSITE" id="PS50901"/>
    </source>
</evidence>
<name>A0A7W7T2G4_9PSEU</name>